<dbReference type="Gene3D" id="3.30.300.90">
    <property type="entry name" value="BolA-like"/>
    <property type="match status" value="1"/>
</dbReference>
<keyword evidence="3" id="KW-1185">Reference proteome</keyword>
<gene>
    <name evidence="2" type="ORF">ACFOW6_03120</name>
</gene>
<protein>
    <submittedName>
        <fullName evidence="2">BolA family protein</fullName>
    </submittedName>
</protein>
<organism evidence="2 3">
    <name type="scientific">Fodinicurvata halophila</name>
    <dbReference type="NCBI Taxonomy" id="1419723"/>
    <lineage>
        <taxon>Bacteria</taxon>
        <taxon>Pseudomonadati</taxon>
        <taxon>Pseudomonadota</taxon>
        <taxon>Alphaproteobacteria</taxon>
        <taxon>Rhodospirillales</taxon>
        <taxon>Rhodovibrionaceae</taxon>
        <taxon>Fodinicurvata</taxon>
    </lineage>
</organism>
<dbReference type="InterPro" id="IPR036065">
    <property type="entry name" value="BolA-like_sf"/>
</dbReference>
<dbReference type="EMBL" id="JBHSCW010000001">
    <property type="protein sequence ID" value="MFC4350532.1"/>
    <property type="molecule type" value="Genomic_DNA"/>
</dbReference>
<sequence length="105" mass="11668">MSMPSDSTSGAGRAASMKQLIEEKLREALAPQRLEVADDSHKHEGHAGWRPGGETHFRVEVVSEVFEGMSRVARQRRVYEILSEELAESVHALQLRTLTPEEDAG</sequence>
<dbReference type="SUPFAM" id="SSF82657">
    <property type="entry name" value="BolA-like"/>
    <property type="match status" value="1"/>
</dbReference>
<dbReference type="PANTHER" id="PTHR46230">
    <property type="match status" value="1"/>
</dbReference>
<dbReference type="InterPro" id="IPR002634">
    <property type="entry name" value="BolA"/>
</dbReference>
<dbReference type="PIRSF" id="PIRSF003113">
    <property type="entry name" value="BolA"/>
    <property type="match status" value="1"/>
</dbReference>
<proteinExistence type="inferred from homology"/>
<dbReference type="Pfam" id="PF01722">
    <property type="entry name" value="BolA"/>
    <property type="match status" value="1"/>
</dbReference>
<comment type="similarity">
    <text evidence="1">Belongs to the BolA/IbaG family.</text>
</comment>
<accession>A0ABV8UIA5</accession>
<evidence type="ECO:0000256" key="1">
    <source>
        <dbReference type="RuleBase" id="RU003860"/>
    </source>
</evidence>
<evidence type="ECO:0000313" key="3">
    <source>
        <dbReference type="Proteomes" id="UP001595799"/>
    </source>
</evidence>
<dbReference type="RefSeq" id="WP_382420867.1">
    <property type="nucleotide sequence ID" value="NZ_JBHSCW010000001.1"/>
</dbReference>
<reference evidence="3" key="1">
    <citation type="journal article" date="2019" name="Int. J. Syst. Evol. Microbiol.">
        <title>The Global Catalogue of Microorganisms (GCM) 10K type strain sequencing project: providing services to taxonomists for standard genome sequencing and annotation.</title>
        <authorList>
            <consortium name="The Broad Institute Genomics Platform"/>
            <consortium name="The Broad Institute Genome Sequencing Center for Infectious Disease"/>
            <person name="Wu L."/>
            <person name="Ma J."/>
        </authorList>
    </citation>
    <scope>NUCLEOTIDE SEQUENCE [LARGE SCALE GENOMIC DNA]</scope>
    <source>
        <strain evidence="3">CECT 8472</strain>
    </source>
</reference>
<name>A0ABV8UIA5_9PROT</name>
<dbReference type="PANTHER" id="PTHR46230:SF7">
    <property type="entry name" value="BOLA-LIKE PROTEIN 1"/>
    <property type="match status" value="1"/>
</dbReference>
<evidence type="ECO:0000313" key="2">
    <source>
        <dbReference type="EMBL" id="MFC4350532.1"/>
    </source>
</evidence>
<comment type="caution">
    <text evidence="2">The sequence shown here is derived from an EMBL/GenBank/DDBJ whole genome shotgun (WGS) entry which is preliminary data.</text>
</comment>
<dbReference type="Proteomes" id="UP001595799">
    <property type="component" value="Unassembled WGS sequence"/>
</dbReference>